<dbReference type="Proteomes" id="UP000664859">
    <property type="component" value="Unassembled WGS sequence"/>
</dbReference>
<dbReference type="GO" id="GO:0004553">
    <property type="term" value="F:hydrolase activity, hydrolyzing O-glycosyl compounds"/>
    <property type="evidence" value="ECO:0007669"/>
    <property type="project" value="InterPro"/>
</dbReference>
<keyword evidence="5" id="KW-1185">Reference proteome</keyword>
<gene>
    <name evidence="4" type="ORF">JKP88DRAFT_316622</name>
</gene>
<dbReference type="Pfam" id="PF02156">
    <property type="entry name" value="Glyco_hydro_26"/>
    <property type="match status" value="1"/>
</dbReference>
<name>A0A836CF49_9STRA</name>
<dbReference type="AlphaFoldDB" id="A0A836CF49"/>
<evidence type="ECO:0000313" key="5">
    <source>
        <dbReference type="Proteomes" id="UP000664859"/>
    </source>
</evidence>
<evidence type="ECO:0000256" key="2">
    <source>
        <dbReference type="ARBA" id="ARBA00023295"/>
    </source>
</evidence>
<dbReference type="InterPro" id="IPR017853">
    <property type="entry name" value="GH"/>
</dbReference>
<reference evidence="4" key="1">
    <citation type="submission" date="2021-02" db="EMBL/GenBank/DDBJ databases">
        <title>First Annotated Genome of the Yellow-green Alga Tribonema minus.</title>
        <authorList>
            <person name="Mahan K.M."/>
        </authorList>
    </citation>
    <scope>NUCLEOTIDE SEQUENCE</scope>
    <source>
        <strain evidence="4">UTEX B ZZ1240</strain>
    </source>
</reference>
<sequence>MFKSAAHLPERRSLRDEHALPASQTLSHLLSHHANGAAHLPELEGNTAIGTKRCCHPLCTKCGDTDCANDDYGPENCCADVIAKNYLSCTKHAAPCTVDPTLPIVVDPATIQRATVVGAHPGQSWNSSVSAGETLLSMKLDAVQLFMSEGALPAGAATVINNLKAGRNVQLTIELNGSHDDILYTKNAYYKRQLQSFGNKVKTGMSDPNNNINNVKLTCRLLHEMNGNWYKWGLFAGYNNTIPKFQLAFKFIVTTLRSTGAQITYQMDYASSSYGGALPIKSYFVGLENYVDEVCVAAYNMCGIAYSQYKPLNQIMDTWYKQITYLTNKPLCIADGTDDGKVQWIKDSYKRLASTYTQVTTVNWFFENKWNRDWDIGSPLLRDAFVNGTYLFKNITTYGA</sequence>
<dbReference type="InterPro" id="IPR022790">
    <property type="entry name" value="GH26_dom"/>
</dbReference>
<evidence type="ECO:0000256" key="1">
    <source>
        <dbReference type="ARBA" id="ARBA00022801"/>
    </source>
</evidence>
<evidence type="ECO:0000313" key="4">
    <source>
        <dbReference type="EMBL" id="KAG5183537.1"/>
    </source>
</evidence>
<dbReference type="EMBL" id="JAFCMP010000201">
    <property type="protein sequence ID" value="KAG5183537.1"/>
    <property type="molecule type" value="Genomic_DNA"/>
</dbReference>
<comment type="caution">
    <text evidence="4">The sequence shown here is derived from an EMBL/GenBank/DDBJ whole genome shotgun (WGS) entry which is preliminary data.</text>
</comment>
<dbReference type="Gene3D" id="3.20.20.80">
    <property type="entry name" value="Glycosidases"/>
    <property type="match status" value="1"/>
</dbReference>
<keyword evidence="2" id="KW-0326">Glycosidase</keyword>
<keyword evidence="1" id="KW-0378">Hydrolase</keyword>
<proteinExistence type="predicted"/>
<organism evidence="4 5">
    <name type="scientific">Tribonema minus</name>
    <dbReference type="NCBI Taxonomy" id="303371"/>
    <lineage>
        <taxon>Eukaryota</taxon>
        <taxon>Sar</taxon>
        <taxon>Stramenopiles</taxon>
        <taxon>Ochrophyta</taxon>
        <taxon>PX clade</taxon>
        <taxon>Xanthophyceae</taxon>
        <taxon>Tribonematales</taxon>
        <taxon>Tribonemataceae</taxon>
        <taxon>Tribonema</taxon>
    </lineage>
</organism>
<dbReference type="SUPFAM" id="SSF51445">
    <property type="entry name" value="(Trans)glycosidases"/>
    <property type="match status" value="1"/>
</dbReference>
<accession>A0A836CF49</accession>
<feature type="domain" description="GH26" evidence="3">
    <location>
        <begin position="199"/>
        <end position="374"/>
    </location>
</feature>
<evidence type="ECO:0000259" key="3">
    <source>
        <dbReference type="Pfam" id="PF02156"/>
    </source>
</evidence>
<protein>
    <recommendedName>
        <fullName evidence="3">GH26 domain-containing protein</fullName>
    </recommendedName>
</protein>